<sequence length="124" mass="13983">MRWASVHQCKWRGTKGQKNEMNWLYWCGQINRWSKNFKHFKDGFAQFVCTLPAAPGPRGTALPACWGRSAADASQCLWSPKAFVARNNLKMNLDYLIRGAVERPHQPDPQPPHGGGGTRGNDVF</sequence>
<keyword evidence="2" id="KW-1185">Reference proteome</keyword>
<reference evidence="3" key="1">
    <citation type="submission" date="2022-11" db="UniProtKB">
        <authorList>
            <consortium name="WormBaseParasite"/>
        </authorList>
    </citation>
    <scope>IDENTIFICATION</scope>
</reference>
<feature type="region of interest" description="Disordered" evidence="1">
    <location>
        <begin position="100"/>
        <end position="124"/>
    </location>
</feature>
<dbReference type="WBParaSite" id="Gr19_v10_g13632.t1">
    <property type="protein sequence ID" value="Gr19_v10_g13632.t1"/>
    <property type="gene ID" value="Gr19_v10_g13632"/>
</dbReference>
<evidence type="ECO:0000313" key="3">
    <source>
        <dbReference type="WBParaSite" id="Gr19_v10_g13632.t1"/>
    </source>
</evidence>
<evidence type="ECO:0000256" key="1">
    <source>
        <dbReference type="SAM" id="MobiDB-lite"/>
    </source>
</evidence>
<name>A0A914H3E7_GLORO</name>
<proteinExistence type="predicted"/>
<dbReference type="AlphaFoldDB" id="A0A914H3E7"/>
<organism evidence="2 3">
    <name type="scientific">Globodera rostochiensis</name>
    <name type="common">Golden nematode worm</name>
    <name type="synonym">Heterodera rostochiensis</name>
    <dbReference type="NCBI Taxonomy" id="31243"/>
    <lineage>
        <taxon>Eukaryota</taxon>
        <taxon>Metazoa</taxon>
        <taxon>Ecdysozoa</taxon>
        <taxon>Nematoda</taxon>
        <taxon>Chromadorea</taxon>
        <taxon>Rhabditida</taxon>
        <taxon>Tylenchina</taxon>
        <taxon>Tylenchomorpha</taxon>
        <taxon>Tylenchoidea</taxon>
        <taxon>Heteroderidae</taxon>
        <taxon>Heteroderinae</taxon>
        <taxon>Globodera</taxon>
    </lineage>
</organism>
<protein>
    <submittedName>
        <fullName evidence="3">Uncharacterized protein</fullName>
    </submittedName>
</protein>
<feature type="compositionally biased region" description="Gly residues" evidence="1">
    <location>
        <begin position="113"/>
        <end position="124"/>
    </location>
</feature>
<evidence type="ECO:0000313" key="2">
    <source>
        <dbReference type="Proteomes" id="UP000887572"/>
    </source>
</evidence>
<accession>A0A914H3E7</accession>
<dbReference type="Proteomes" id="UP000887572">
    <property type="component" value="Unplaced"/>
</dbReference>